<name>A0ABR8Z175_9MICO</name>
<evidence type="ECO:0008006" key="3">
    <source>
        <dbReference type="Google" id="ProtNLM"/>
    </source>
</evidence>
<dbReference type="EMBL" id="JACSPO010000001">
    <property type="protein sequence ID" value="MBD8061726.1"/>
    <property type="molecule type" value="Genomic_DNA"/>
</dbReference>
<dbReference type="Proteomes" id="UP000661894">
    <property type="component" value="Unassembled WGS sequence"/>
</dbReference>
<dbReference type="RefSeq" id="WP_251838790.1">
    <property type="nucleotide sequence ID" value="NZ_JACSPO010000001.1"/>
</dbReference>
<proteinExistence type="predicted"/>
<evidence type="ECO:0000313" key="2">
    <source>
        <dbReference type="Proteomes" id="UP000661894"/>
    </source>
</evidence>
<gene>
    <name evidence="1" type="ORF">H9624_05240</name>
</gene>
<keyword evidence="2" id="KW-1185">Reference proteome</keyword>
<accession>A0ABR8Z175</accession>
<protein>
    <recommendedName>
        <fullName evidence="3">DUF4232 domain-containing protein</fullName>
    </recommendedName>
</protein>
<comment type="caution">
    <text evidence="1">The sequence shown here is derived from an EMBL/GenBank/DDBJ whole genome shotgun (WGS) entry which is preliminary data.</text>
</comment>
<organism evidence="1 2">
    <name type="scientific">Oceanitalea stevensii</name>
    <dbReference type="NCBI Taxonomy" id="2763072"/>
    <lineage>
        <taxon>Bacteria</taxon>
        <taxon>Bacillati</taxon>
        <taxon>Actinomycetota</taxon>
        <taxon>Actinomycetes</taxon>
        <taxon>Micrococcales</taxon>
        <taxon>Bogoriellaceae</taxon>
        <taxon>Georgenia</taxon>
    </lineage>
</organism>
<reference evidence="1 2" key="1">
    <citation type="submission" date="2020-08" db="EMBL/GenBank/DDBJ databases">
        <title>A Genomic Blueprint of the Chicken Gut Microbiome.</title>
        <authorList>
            <person name="Gilroy R."/>
            <person name="Ravi A."/>
            <person name="Getino M."/>
            <person name="Pursley I."/>
            <person name="Horton D.L."/>
            <person name="Alikhan N.-F."/>
            <person name="Baker D."/>
            <person name="Gharbi K."/>
            <person name="Hall N."/>
            <person name="Watson M."/>
            <person name="Adriaenssens E.M."/>
            <person name="Foster-Nyarko E."/>
            <person name="Jarju S."/>
            <person name="Secka A."/>
            <person name="Antonio M."/>
            <person name="Oren A."/>
            <person name="Chaudhuri R."/>
            <person name="La Ragione R.M."/>
            <person name="Hildebrand F."/>
            <person name="Pallen M.J."/>
        </authorList>
    </citation>
    <scope>NUCLEOTIDE SEQUENCE [LARGE SCALE GENOMIC DNA]</scope>
    <source>
        <strain evidence="1 2">Sa1BUA1</strain>
    </source>
</reference>
<evidence type="ECO:0000313" key="1">
    <source>
        <dbReference type="EMBL" id="MBD8061726.1"/>
    </source>
</evidence>
<sequence length="201" mass="20359">MTRSTPDPTRRPTRPSAAVYRRRRAVALLLLLLVVAGVAWGVTTLLGNRGAAADAPVEPAAVESTGTPSPAPSPGHVAVCAAEDVTAQVAVEPSGTGVSVEVSMRNSGEVPCLVDVAPGALVTEIESGSDAVWSSAHCAGDATEELLLDTGATTPVTVSWDGHRSAEGCPDEQPQAGPGTYRLAVALDGAPLGENEVFTLG</sequence>